<organism evidence="2 3">
    <name type="scientific">Streptococcus didelphis</name>
    <dbReference type="NCBI Taxonomy" id="102886"/>
    <lineage>
        <taxon>Bacteria</taxon>
        <taxon>Bacillati</taxon>
        <taxon>Bacillota</taxon>
        <taxon>Bacilli</taxon>
        <taxon>Lactobacillales</taxon>
        <taxon>Streptococcaceae</taxon>
        <taxon>Streptococcus</taxon>
    </lineage>
</organism>
<dbReference type="EMBL" id="CP110509">
    <property type="protein sequence ID" value="WMB28219.1"/>
    <property type="molecule type" value="Genomic_DNA"/>
</dbReference>
<evidence type="ECO:0000313" key="3">
    <source>
        <dbReference type="Proteomes" id="UP001238096"/>
    </source>
</evidence>
<sequence>MFKKLFMSILLLIALSMSYSVKAEASHKFLPEGQDSLPGVSVGSFSVGSQSVNINMEPYGYVYASMVSSSGNMIKKPKDKTIEIPCSTTAEKADTTNLKGNGKCIVKSWVRDGHRADGVGSYTVEFTKPLVKGDKVIFNFADDGNSRFGTLGYIDEETQQELLKKEKEEENQRKEEEYTYMLFENAQKEEESKTWKDHIKDTFEDNWANFMGWIKS</sequence>
<proteinExistence type="predicted"/>
<name>A0ABY9LHC1_9STRE</name>
<feature type="signal peptide" evidence="1">
    <location>
        <begin position="1"/>
        <end position="23"/>
    </location>
</feature>
<protein>
    <recommendedName>
        <fullName evidence="4">Phage protein</fullName>
    </recommendedName>
</protein>
<evidence type="ECO:0008006" key="4">
    <source>
        <dbReference type="Google" id="ProtNLM"/>
    </source>
</evidence>
<keyword evidence="3" id="KW-1185">Reference proteome</keyword>
<dbReference type="RefSeq" id="WP_018366047.1">
    <property type="nucleotide sequence ID" value="NZ_CP104407.1"/>
</dbReference>
<reference evidence="3" key="1">
    <citation type="submission" date="2022-10" db="EMBL/GenBank/DDBJ databases">
        <title>Streptococcus didelphis as causative of fatal infections in opossums (Didelphis albiventris).</title>
        <authorList>
            <person name="Breyer G.M."/>
            <person name="Da Silva M.E.R.J."/>
            <person name="Siqueira F.M."/>
        </authorList>
    </citation>
    <scope>NUCLEOTIDE SEQUENCE [LARGE SCALE GENOMIC DNA]</scope>
    <source>
        <strain evidence="3">LBVP101/21</strain>
    </source>
</reference>
<keyword evidence="1" id="KW-0732">Signal</keyword>
<feature type="chain" id="PRO_5046605682" description="Phage protein" evidence="1">
    <location>
        <begin position="24"/>
        <end position="216"/>
    </location>
</feature>
<dbReference type="Proteomes" id="UP001238096">
    <property type="component" value="Chromosome"/>
</dbReference>
<accession>A0ABY9LHC1</accession>
<evidence type="ECO:0000313" key="2">
    <source>
        <dbReference type="EMBL" id="WMB28219.1"/>
    </source>
</evidence>
<evidence type="ECO:0000256" key="1">
    <source>
        <dbReference type="SAM" id="SignalP"/>
    </source>
</evidence>
<gene>
    <name evidence="2" type="ORF">N1496_00440</name>
</gene>